<dbReference type="AlphaFoldDB" id="A0A9P5VJW2"/>
<comment type="caution">
    <text evidence="1">The sequence shown here is derived from an EMBL/GenBank/DDBJ whole genome shotgun (WGS) entry which is preliminary data.</text>
</comment>
<proteinExistence type="predicted"/>
<sequence length="616" mass="70693">MEDRLLGPRAGEKIRDMLIKQNPGTAIQQIKDRHGLNHNNLNNIILSCIAYVQAIYPLLDFHKKTRFEVHSSCMKALKTKLLHKLETTPMDDARFEATLKQMLPYIDVEGLRELPLTLLGRFPDKIPKKFVDKIAQTEALFKIAPKEVQRRIWVAHSAKFRDDIIPVVRSYITDPDIVRLSNEMSIEQPAKVITQRRSHPSIKLLMESIGGITVLYNYLGTYLRSLYVQTNDAVYCTLRFDLLMAMHEANMGSITNVDPCHELVWNLDACNRTMSMDERRVANIRKFFDKVGRDDPVHGDIAMILNDPFTSNMIASRLLDLLNEATQNGKPAQSEEILIWTATMLNLGAHARRIIQQQKFRIPKVEAIVTDKFLTMLTNCILDDTLGQLKREAEENVEYEVVEFTEDNLVALNDSEVARKLLCHYILGKLNELDIHALARTLPYITTSLRRNSPYDYNGVTSDALHVTYRSFFHSFLGMLSRQVQLTKFLVNRKLQNIIMNDLLLPCAELDTSAYEQILGFLLESFRLVVSSGKAGAIADGFISLGRWLEHLYVNRPKKYLDEKKELELQEVYASILADASTLSQGKYRPKPEDIPQLMPYVQSFWERQDQMDTSL</sequence>
<dbReference type="GO" id="GO:0034244">
    <property type="term" value="P:negative regulation of transcription elongation by RNA polymerase II"/>
    <property type="evidence" value="ECO:0007669"/>
    <property type="project" value="TreeGrafter"/>
</dbReference>
<reference evidence="1" key="1">
    <citation type="journal article" date="2020" name="Fungal Divers.">
        <title>Resolving the Mortierellaceae phylogeny through synthesis of multi-gene phylogenetics and phylogenomics.</title>
        <authorList>
            <person name="Vandepol N."/>
            <person name="Liber J."/>
            <person name="Desiro A."/>
            <person name="Na H."/>
            <person name="Kennedy M."/>
            <person name="Barry K."/>
            <person name="Grigoriev I.V."/>
            <person name="Miller A.N."/>
            <person name="O'Donnell K."/>
            <person name="Stajich J.E."/>
            <person name="Bonito G."/>
        </authorList>
    </citation>
    <scope>NUCLEOTIDE SEQUENCE</scope>
    <source>
        <strain evidence="1">NVP1</strain>
    </source>
</reference>
<name>A0A9P5VJW2_9FUNG</name>
<dbReference type="PANTHER" id="PTHR13503:SF3">
    <property type="entry name" value="NEGATIVE ELONGATION FACTOR B"/>
    <property type="match status" value="1"/>
</dbReference>
<evidence type="ECO:0000313" key="2">
    <source>
        <dbReference type="Proteomes" id="UP000696485"/>
    </source>
</evidence>
<dbReference type="InterPro" id="IPR010405">
    <property type="entry name" value="COBRA1"/>
</dbReference>
<dbReference type="EMBL" id="JAAAUY010000585">
    <property type="protein sequence ID" value="KAF9328225.1"/>
    <property type="molecule type" value="Genomic_DNA"/>
</dbReference>
<gene>
    <name evidence="1" type="primary">COBRA1</name>
    <name evidence="1" type="ORF">BG006_008551</name>
</gene>
<accession>A0A9P5VJW2</accession>
<evidence type="ECO:0000313" key="1">
    <source>
        <dbReference type="EMBL" id="KAF9328225.1"/>
    </source>
</evidence>
<dbReference type="Proteomes" id="UP000696485">
    <property type="component" value="Unassembled WGS sequence"/>
</dbReference>
<organism evidence="1 2">
    <name type="scientific">Podila minutissima</name>
    <dbReference type="NCBI Taxonomy" id="64525"/>
    <lineage>
        <taxon>Eukaryota</taxon>
        <taxon>Fungi</taxon>
        <taxon>Fungi incertae sedis</taxon>
        <taxon>Mucoromycota</taxon>
        <taxon>Mortierellomycotina</taxon>
        <taxon>Mortierellomycetes</taxon>
        <taxon>Mortierellales</taxon>
        <taxon>Mortierellaceae</taxon>
        <taxon>Podila</taxon>
    </lineage>
</organism>
<keyword evidence="2" id="KW-1185">Reference proteome</keyword>
<dbReference type="PANTHER" id="PTHR13503">
    <property type="entry name" value="NEGATIVE ELONGATION FACTOR COMPLEX MEMBER B"/>
    <property type="match status" value="1"/>
</dbReference>
<dbReference type="Pfam" id="PF06209">
    <property type="entry name" value="COBRA1"/>
    <property type="match status" value="1"/>
</dbReference>
<dbReference type="GO" id="GO:0032021">
    <property type="term" value="C:NELF complex"/>
    <property type="evidence" value="ECO:0007669"/>
    <property type="project" value="TreeGrafter"/>
</dbReference>
<protein>
    <submittedName>
        <fullName evidence="1">Cofactor of BRCA1</fullName>
    </submittedName>
</protein>